<name>A0A7W7R715_KITKI</name>
<dbReference type="PANTHER" id="PTHR43918">
    <property type="entry name" value="ACETYLCHOLINESTERASE"/>
    <property type="match status" value="1"/>
</dbReference>
<dbReference type="GO" id="GO:0004104">
    <property type="term" value="F:cholinesterase activity"/>
    <property type="evidence" value="ECO:0007669"/>
    <property type="project" value="InterPro"/>
</dbReference>
<dbReference type="InterPro" id="IPR002018">
    <property type="entry name" value="CarbesteraseB"/>
</dbReference>
<evidence type="ECO:0000259" key="6">
    <source>
        <dbReference type="Pfam" id="PF00135"/>
    </source>
</evidence>
<evidence type="ECO:0000256" key="3">
    <source>
        <dbReference type="ARBA" id="ARBA00023157"/>
    </source>
</evidence>
<feature type="domain" description="Carboxylesterase type B" evidence="6">
    <location>
        <begin position="28"/>
        <end position="371"/>
    </location>
</feature>
<dbReference type="Gene3D" id="3.40.50.1820">
    <property type="entry name" value="alpha/beta hydrolase"/>
    <property type="match status" value="2"/>
</dbReference>
<protein>
    <recommendedName>
        <fullName evidence="4">Carboxylic ester hydrolase</fullName>
        <ecNumber evidence="4">3.1.1.-</ecNumber>
    </recommendedName>
</protein>
<dbReference type="PROSITE" id="PS00941">
    <property type="entry name" value="CARBOXYLESTERASE_B_2"/>
    <property type="match status" value="1"/>
</dbReference>
<gene>
    <name evidence="7" type="ORF">FHR34_005613</name>
</gene>
<dbReference type="Pfam" id="PF00135">
    <property type="entry name" value="COesterase"/>
    <property type="match status" value="2"/>
</dbReference>
<keyword evidence="8" id="KW-1185">Reference proteome</keyword>
<dbReference type="EMBL" id="JACHJV010000001">
    <property type="protein sequence ID" value="MBB4926620.1"/>
    <property type="molecule type" value="Genomic_DNA"/>
</dbReference>
<dbReference type="PROSITE" id="PS00122">
    <property type="entry name" value="CARBOXYLESTERASE_B_1"/>
    <property type="match status" value="1"/>
</dbReference>
<dbReference type="InterPro" id="IPR019826">
    <property type="entry name" value="Carboxylesterase_B_AS"/>
</dbReference>
<keyword evidence="2 4" id="KW-0378">Hydrolase</keyword>
<keyword evidence="3" id="KW-1015">Disulfide bond</keyword>
<dbReference type="InterPro" id="IPR000997">
    <property type="entry name" value="Cholinesterase"/>
</dbReference>
<comment type="similarity">
    <text evidence="1 4">Belongs to the type-B carboxylesterase/lipase family.</text>
</comment>
<reference evidence="7 8" key="1">
    <citation type="submission" date="2020-08" db="EMBL/GenBank/DDBJ databases">
        <title>Sequencing the genomes of 1000 actinobacteria strains.</title>
        <authorList>
            <person name="Klenk H.-P."/>
        </authorList>
    </citation>
    <scope>NUCLEOTIDE SEQUENCE [LARGE SCALE GENOMIC DNA]</scope>
    <source>
        <strain evidence="7 8">DSM 41654</strain>
    </source>
</reference>
<dbReference type="SUPFAM" id="SSF53474">
    <property type="entry name" value="alpha/beta-Hydrolases"/>
    <property type="match status" value="1"/>
</dbReference>
<dbReference type="PRINTS" id="PR00878">
    <property type="entry name" value="CHOLNESTRASE"/>
</dbReference>
<comment type="caution">
    <text evidence="7">The sequence shown here is derived from an EMBL/GenBank/DDBJ whole genome shotgun (WGS) entry which is preliminary data.</text>
</comment>
<dbReference type="RefSeq" id="WP_246560113.1">
    <property type="nucleotide sequence ID" value="NZ_JACHJV010000001.1"/>
</dbReference>
<evidence type="ECO:0000313" key="7">
    <source>
        <dbReference type="EMBL" id="MBB4926620.1"/>
    </source>
</evidence>
<evidence type="ECO:0000256" key="5">
    <source>
        <dbReference type="SAM" id="MobiDB-lite"/>
    </source>
</evidence>
<dbReference type="InterPro" id="IPR019819">
    <property type="entry name" value="Carboxylesterase_B_CS"/>
</dbReference>
<dbReference type="InterPro" id="IPR029058">
    <property type="entry name" value="AB_hydrolase_fold"/>
</dbReference>
<accession>A0A7W7R715</accession>
<dbReference type="EC" id="3.1.1.-" evidence="4"/>
<evidence type="ECO:0000256" key="1">
    <source>
        <dbReference type="ARBA" id="ARBA00005964"/>
    </source>
</evidence>
<evidence type="ECO:0000256" key="4">
    <source>
        <dbReference type="RuleBase" id="RU361235"/>
    </source>
</evidence>
<evidence type="ECO:0000256" key="2">
    <source>
        <dbReference type="ARBA" id="ARBA00022801"/>
    </source>
</evidence>
<dbReference type="PANTHER" id="PTHR43918:SF4">
    <property type="entry name" value="CARBOXYLIC ESTER HYDROLASE"/>
    <property type="match status" value="1"/>
</dbReference>
<dbReference type="Proteomes" id="UP000540506">
    <property type="component" value="Unassembled WGS sequence"/>
</dbReference>
<organism evidence="7 8">
    <name type="scientific">Kitasatospora kifunensis</name>
    <name type="common">Streptomyces kifunensis</name>
    <dbReference type="NCBI Taxonomy" id="58351"/>
    <lineage>
        <taxon>Bacteria</taxon>
        <taxon>Bacillati</taxon>
        <taxon>Actinomycetota</taxon>
        <taxon>Actinomycetes</taxon>
        <taxon>Kitasatosporales</taxon>
        <taxon>Streptomycetaceae</taxon>
        <taxon>Kitasatospora</taxon>
    </lineage>
</organism>
<dbReference type="AlphaFoldDB" id="A0A7W7R715"/>
<sequence>MTNGTNGTHGPDSVNGMDGANGTDGSSVLVATEHGLLRGALEGSVAAFRGIPYAASPVGDLRFAAPSPQPAWSGVRDAVRPGPAVPQGPSRLEAVMGPREPDWDEDGCLTLNVWTPRHTAGAATAPAAAPRPVLLWFHGGGFSSGCGGWDWYDGARLAELGDIVVVTANYRLGPLGYLYLPEFGADNLGCQDQGAALRWVRENIAAFGGDPESITVGGQSAGAYSALALALDPGTSGSVRRVIAQSGPVGMRPQDPVAAAEIATAYLRLLGIERGRTGSKDGVGTGAGAGAAAETGSGYEELRTLPVQRLLDAYRQLAAERAKLGDPNPPMYPVLGGAGLPGPLVPAVAAGGLDGKDLLLGTVTDEMTAFGLRGPEGEAVARQLFGAGSPELAEHRAAQGTPAYVYSFARRPSTDDLGLGATHCAELPFLFGTFDAYPAAPMLGAVDESDRALADAFGGALAAFTATGVPGGDWAPYRTGTEVKRFG</sequence>
<evidence type="ECO:0000313" key="8">
    <source>
        <dbReference type="Proteomes" id="UP000540506"/>
    </source>
</evidence>
<dbReference type="InterPro" id="IPR050654">
    <property type="entry name" value="AChE-related_enzymes"/>
</dbReference>
<feature type="region of interest" description="Disordered" evidence="5">
    <location>
        <begin position="1"/>
        <end position="21"/>
    </location>
</feature>
<proteinExistence type="inferred from homology"/>
<feature type="domain" description="Carboxylesterase type B" evidence="6">
    <location>
        <begin position="380"/>
        <end position="477"/>
    </location>
</feature>